<dbReference type="EMBL" id="JBEHCU010006467">
    <property type="protein sequence ID" value="KAL1397057.1"/>
    <property type="molecule type" value="Genomic_DNA"/>
</dbReference>
<accession>A0ABD1DDA7</accession>
<sequence>MSNPNLQTSVLDPHRFPPELLEHIFRHLALRDLKSSLLVCRHWRDQIVARSKLMTRMVLRFPENRPLDRRHPGVWQVLARNVSFSCCSVISVEPWWATFGSKLVRIDLNKVVVGLPVLLAMLRQTAKLKELSIVDSIVLKCEGFKGNLQLNDLEVLKIERPSPGLLNVLKRGCSRLKVLHVTKRSVTDEPDLLELVRTVQGTLKELYAELTETLLEAISEMDQLKLTGAGLGHEEDTTLTIEFCRLFTCVTILTLKGVGISGSILAEIGQLLPNLKELSVSFDCLTIEPLSMQFLRTMPKLENLSLVGDPQHFKKLGLIHRSWCPSLKQLQLKHIALNPDETCQFLATSDQVKSISMFQCLLPNWTQFTQTLGTLPSLEQITMHHIVVPEWPRIPTQSTNHSVKSLKLKIQAIPKPHLETLINSFPKLQTLHLAETRTVDDATIQLIRNRMEQLRHLAIQSCPITEKSVRAFFLHPRKLEKLEFAFVAGVADHEVERLRQKLGPSVEVSLKKHAEKENYITFEVRPDVKDFTLPIIGACVAILLLSRVVLKMFK</sequence>
<evidence type="ECO:0000256" key="1">
    <source>
        <dbReference type="SAM" id="Phobius"/>
    </source>
</evidence>
<dbReference type="InterPro" id="IPR001810">
    <property type="entry name" value="F-box_dom"/>
</dbReference>
<organism evidence="3 4">
    <name type="scientific">Culex pipiens pipiens</name>
    <name type="common">Northern house mosquito</name>
    <dbReference type="NCBI Taxonomy" id="38569"/>
    <lineage>
        <taxon>Eukaryota</taxon>
        <taxon>Metazoa</taxon>
        <taxon>Ecdysozoa</taxon>
        <taxon>Arthropoda</taxon>
        <taxon>Hexapoda</taxon>
        <taxon>Insecta</taxon>
        <taxon>Pterygota</taxon>
        <taxon>Neoptera</taxon>
        <taxon>Endopterygota</taxon>
        <taxon>Diptera</taxon>
        <taxon>Nematocera</taxon>
        <taxon>Culicoidea</taxon>
        <taxon>Culicidae</taxon>
        <taxon>Culicinae</taxon>
        <taxon>Culicini</taxon>
        <taxon>Culex</taxon>
        <taxon>Culex</taxon>
    </lineage>
</organism>
<dbReference type="PANTHER" id="PTHR38926:SF5">
    <property type="entry name" value="F-BOX AND LEUCINE-RICH REPEAT PROTEIN 6"/>
    <property type="match status" value="1"/>
</dbReference>
<feature type="transmembrane region" description="Helical" evidence="1">
    <location>
        <begin position="531"/>
        <end position="550"/>
    </location>
</feature>
<dbReference type="InterPro" id="IPR032675">
    <property type="entry name" value="LRR_dom_sf"/>
</dbReference>
<dbReference type="InterPro" id="IPR036047">
    <property type="entry name" value="F-box-like_dom_sf"/>
</dbReference>
<dbReference type="Pfam" id="PF12937">
    <property type="entry name" value="F-box-like"/>
    <property type="match status" value="1"/>
</dbReference>
<dbReference type="Proteomes" id="UP001562425">
    <property type="component" value="Unassembled WGS sequence"/>
</dbReference>
<keyword evidence="4" id="KW-1185">Reference proteome</keyword>
<dbReference type="PROSITE" id="PS50181">
    <property type="entry name" value="FBOX"/>
    <property type="match status" value="1"/>
</dbReference>
<dbReference type="PANTHER" id="PTHR38926">
    <property type="entry name" value="F-BOX DOMAIN CONTAINING PROTEIN, EXPRESSED"/>
    <property type="match status" value="1"/>
</dbReference>
<keyword evidence="1" id="KW-0472">Membrane</keyword>
<comment type="caution">
    <text evidence="3">The sequence shown here is derived from an EMBL/GenBank/DDBJ whole genome shotgun (WGS) entry which is preliminary data.</text>
</comment>
<keyword evidence="1" id="KW-0812">Transmembrane</keyword>
<evidence type="ECO:0000313" key="3">
    <source>
        <dbReference type="EMBL" id="KAL1397057.1"/>
    </source>
</evidence>
<dbReference type="SUPFAM" id="SSF52047">
    <property type="entry name" value="RNI-like"/>
    <property type="match status" value="2"/>
</dbReference>
<gene>
    <name evidence="3" type="ORF">pipiens_001229</name>
</gene>
<evidence type="ECO:0000259" key="2">
    <source>
        <dbReference type="PROSITE" id="PS50181"/>
    </source>
</evidence>
<keyword evidence="1" id="KW-1133">Transmembrane helix</keyword>
<proteinExistence type="predicted"/>
<feature type="domain" description="F-box" evidence="2">
    <location>
        <begin position="10"/>
        <end position="57"/>
    </location>
</feature>
<dbReference type="Gene3D" id="3.80.10.10">
    <property type="entry name" value="Ribonuclease Inhibitor"/>
    <property type="match status" value="1"/>
</dbReference>
<dbReference type="Gene3D" id="1.20.1280.50">
    <property type="match status" value="1"/>
</dbReference>
<evidence type="ECO:0000313" key="4">
    <source>
        <dbReference type="Proteomes" id="UP001562425"/>
    </source>
</evidence>
<reference evidence="3 4" key="1">
    <citation type="submission" date="2024-05" db="EMBL/GenBank/DDBJ databases">
        <title>Culex pipiens pipiens assembly and annotation.</title>
        <authorList>
            <person name="Alout H."/>
            <person name="Durand T."/>
        </authorList>
    </citation>
    <scope>NUCLEOTIDE SEQUENCE [LARGE SCALE GENOMIC DNA]</scope>
    <source>
        <strain evidence="3">HA-2024</strain>
        <tissue evidence="3">Whole body</tissue>
    </source>
</reference>
<protein>
    <recommendedName>
        <fullName evidence="2">F-box domain-containing protein</fullName>
    </recommendedName>
</protein>
<dbReference type="SUPFAM" id="SSF81383">
    <property type="entry name" value="F-box domain"/>
    <property type="match status" value="1"/>
</dbReference>
<name>A0ABD1DDA7_CULPP</name>
<dbReference type="AlphaFoldDB" id="A0ABD1DDA7"/>